<gene>
    <name evidence="1" type="ORF">MGAL_10B076568</name>
</gene>
<evidence type="ECO:0000313" key="1">
    <source>
        <dbReference type="EMBL" id="VDI65511.1"/>
    </source>
</evidence>
<dbReference type="OrthoDB" id="416437at2759"/>
<comment type="caution">
    <text evidence="1">The sequence shown here is derived from an EMBL/GenBank/DDBJ whole genome shotgun (WGS) entry which is preliminary data.</text>
</comment>
<proteinExistence type="predicted"/>
<protein>
    <submittedName>
        <fullName evidence="1">Uncharacterized protein</fullName>
    </submittedName>
</protein>
<organism evidence="1 2">
    <name type="scientific">Mytilus galloprovincialis</name>
    <name type="common">Mediterranean mussel</name>
    <dbReference type="NCBI Taxonomy" id="29158"/>
    <lineage>
        <taxon>Eukaryota</taxon>
        <taxon>Metazoa</taxon>
        <taxon>Spiralia</taxon>
        <taxon>Lophotrochozoa</taxon>
        <taxon>Mollusca</taxon>
        <taxon>Bivalvia</taxon>
        <taxon>Autobranchia</taxon>
        <taxon>Pteriomorphia</taxon>
        <taxon>Mytilida</taxon>
        <taxon>Mytiloidea</taxon>
        <taxon>Mytilidae</taxon>
        <taxon>Mytilinae</taxon>
        <taxon>Mytilus</taxon>
    </lineage>
</organism>
<reference evidence="1" key="1">
    <citation type="submission" date="2018-11" db="EMBL/GenBank/DDBJ databases">
        <authorList>
            <person name="Alioto T."/>
            <person name="Alioto T."/>
        </authorList>
    </citation>
    <scope>NUCLEOTIDE SEQUENCE</scope>
</reference>
<name>A0A8B6GLF2_MYTGA</name>
<accession>A0A8B6GLF2</accession>
<dbReference type="AlphaFoldDB" id="A0A8B6GLF2"/>
<sequence length="164" mass="17968">MLLTVHDIKTMKEIPSCPSTRLTVLSVSELETTNDRKRFYAVLADSTGAISATVNNEKDHGKFIQGFGVTLMNVLCKKSYIGVTIKTEVAMCQAIAVTEEMTGSLVNTIEDALGSQDKTVLTVKGKVTKTVTQGPRLLNKGAIDIEQFNTPQQYSSYLIVVHRK</sequence>
<dbReference type="EMBL" id="UYJE01008624">
    <property type="protein sequence ID" value="VDI65511.1"/>
    <property type="molecule type" value="Genomic_DNA"/>
</dbReference>
<keyword evidence="2" id="KW-1185">Reference proteome</keyword>
<dbReference type="Proteomes" id="UP000596742">
    <property type="component" value="Unassembled WGS sequence"/>
</dbReference>
<evidence type="ECO:0000313" key="2">
    <source>
        <dbReference type="Proteomes" id="UP000596742"/>
    </source>
</evidence>